<proteinExistence type="predicted"/>
<evidence type="ECO:0000313" key="2">
    <source>
        <dbReference type="Proteomes" id="UP001595665"/>
    </source>
</evidence>
<protein>
    <submittedName>
        <fullName evidence="1">Uncharacterized protein</fullName>
    </submittedName>
</protein>
<sequence>MKITVKKVALFLVACGVAGWVGSVWMQNAPYAAEVLTFVKGDQQVINQIGPISSAKLVGITSVQSSISHDDKFTPGYDLYQVSVRGERSSVRVTVERKASQNGSSDLRVESIE</sequence>
<name>A0ABV7PJ16_9BURK</name>
<accession>A0ABV7PJ16</accession>
<gene>
    <name evidence="1" type="ORF">ACFOPH_13180</name>
</gene>
<dbReference type="Proteomes" id="UP001595665">
    <property type="component" value="Unassembled WGS sequence"/>
</dbReference>
<keyword evidence="2" id="KW-1185">Reference proteome</keyword>
<comment type="caution">
    <text evidence="1">The sequence shown here is derived from an EMBL/GenBank/DDBJ whole genome shotgun (WGS) entry which is preliminary data.</text>
</comment>
<reference evidence="2" key="1">
    <citation type="journal article" date="2019" name="Int. J. Syst. Evol. Microbiol.">
        <title>The Global Catalogue of Microorganisms (GCM) 10K type strain sequencing project: providing services to taxonomists for standard genome sequencing and annotation.</title>
        <authorList>
            <consortium name="The Broad Institute Genomics Platform"/>
            <consortium name="The Broad Institute Genome Sequencing Center for Infectious Disease"/>
            <person name="Wu L."/>
            <person name="Ma J."/>
        </authorList>
    </citation>
    <scope>NUCLEOTIDE SEQUENCE [LARGE SCALE GENOMIC DNA]</scope>
    <source>
        <strain evidence="2">CCM 7480</strain>
    </source>
</reference>
<dbReference type="EMBL" id="JBHRVV010000001">
    <property type="protein sequence ID" value="MFC3459188.1"/>
    <property type="molecule type" value="Genomic_DNA"/>
</dbReference>
<evidence type="ECO:0000313" key="1">
    <source>
        <dbReference type="EMBL" id="MFC3459188.1"/>
    </source>
</evidence>
<organism evidence="1 2">
    <name type="scientific">Massilia haematophila</name>
    <dbReference type="NCBI Taxonomy" id="457923"/>
    <lineage>
        <taxon>Bacteria</taxon>
        <taxon>Pseudomonadati</taxon>
        <taxon>Pseudomonadota</taxon>
        <taxon>Betaproteobacteria</taxon>
        <taxon>Burkholderiales</taxon>
        <taxon>Oxalobacteraceae</taxon>
        <taxon>Telluria group</taxon>
        <taxon>Massilia</taxon>
    </lineage>
</organism>
<dbReference type="RefSeq" id="WP_379735708.1">
    <property type="nucleotide sequence ID" value="NZ_JBHRVV010000001.1"/>
</dbReference>